<dbReference type="GO" id="GO:0140662">
    <property type="term" value="F:ATP-dependent protein folding chaperone"/>
    <property type="evidence" value="ECO:0007669"/>
    <property type="project" value="InterPro"/>
</dbReference>
<keyword evidence="2 5" id="KW-0547">Nucleotide-binding</keyword>
<proteinExistence type="inferred from homology"/>
<dbReference type="PANTHER" id="PTHR19375">
    <property type="entry name" value="HEAT SHOCK PROTEIN 70KDA"/>
    <property type="match status" value="1"/>
</dbReference>
<evidence type="ECO:0000256" key="2">
    <source>
        <dbReference type="ARBA" id="ARBA00022741"/>
    </source>
</evidence>
<dbReference type="InterPro" id="IPR043129">
    <property type="entry name" value="ATPase_NBD"/>
</dbReference>
<dbReference type="Gene3D" id="3.30.420.40">
    <property type="match status" value="2"/>
</dbReference>
<dbReference type="InterPro" id="IPR013126">
    <property type="entry name" value="Hsp_70_fam"/>
</dbReference>
<dbReference type="OrthoDB" id="9766019at2"/>
<dbReference type="FunFam" id="3.90.640.10:FF:000003">
    <property type="entry name" value="Molecular chaperone DnaK"/>
    <property type="match status" value="1"/>
</dbReference>
<dbReference type="AlphaFoldDB" id="A0A517XM99"/>
<dbReference type="PRINTS" id="PR00301">
    <property type="entry name" value="HEATSHOCK70"/>
</dbReference>
<dbReference type="PROSITE" id="PS00297">
    <property type="entry name" value="HSP70_1"/>
    <property type="match status" value="1"/>
</dbReference>
<evidence type="ECO:0000256" key="5">
    <source>
        <dbReference type="RuleBase" id="RU003322"/>
    </source>
</evidence>
<dbReference type="Gene3D" id="2.60.34.10">
    <property type="entry name" value="Substrate Binding Domain Of DNAk, Chain A, domain 1"/>
    <property type="match status" value="1"/>
</dbReference>
<sequence>MALIGIDLGTTFCAVAALDERGRPVTVPNRDGDVLTPSAVYLGPDGTAVVGQPALDLALDYPDRVATLVKRRIGYPDLGHPVAGRAFRPETLSAVILRKLAADAAQQLGRVTGCVITVPAYFDDTRRKATMDAGRIAGLDVIDIVDEPSAAALAYSLQGADGATPGTVLVYDLGGGTFDVTVVSLGKKRFRVLAVEGDVRLGGKDWDDKLVGWAADRFQREAGGADPRLDPLSLVALQAAAERAKRTLSKVEQTTLTVSHAGHRVSMPLSRGEFESITKDLLVRTRLTTQQVLRQAGLTWDKIDRVLLVGGSTHMPAVGRMLAEVTGREPDRSLAVSEVVARGAAAHAGIVYQREQGIRRGDTPVHELLADVIEISVNAHSLGVEVKQPDGTRRNDILIAKNTQLPAAVTREYFTIGEGQSRVRVRILQGESPQAAACIPVGECWIDGLPAELPKGSPVEVRCGVAANGRIEVTARDRTSGRSATATIHRPGGLTEAQLTAEAEWVRGLKIQ</sequence>
<comment type="similarity">
    <text evidence="1 5">Belongs to the heat shock protein 70 family.</text>
</comment>
<protein>
    <submittedName>
        <fullName evidence="6">Chaperone protein DnaK</fullName>
    </submittedName>
</protein>
<dbReference type="Proteomes" id="UP000319576">
    <property type="component" value="Chromosome"/>
</dbReference>
<gene>
    <name evidence="6" type="primary">dnaK_1</name>
    <name evidence="6" type="ORF">ETAA1_04890</name>
</gene>
<dbReference type="Gene3D" id="3.90.640.10">
    <property type="entry name" value="Actin, Chain A, domain 4"/>
    <property type="match status" value="1"/>
</dbReference>
<evidence type="ECO:0000256" key="4">
    <source>
        <dbReference type="ARBA" id="ARBA00023186"/>
    </source>
</evidence>
<accession>A0A517XM99</accession>
<evidence type="ECO:0000256" key="3">
    <source>
        <dbReference type="ARBA" id="ARBA00022840"/>
    </source>
</evidence>
<dbReference type="Pfam" id="PF00012">
    <property type="entry name" value="HSP70"/>
    <property type="match status" value="1"/>
</dbReference>
<evidence type="ECO:0000313" key="6">
    <source>
        <dbReference type="EMBL" id="QDU18596.1"/>
    </source>
</evidence>
<name>A0A517XM99_9BACT</name>
<dbReference type="SUPFAM" id="SSF100920">
    <property type="entry name" value="Heat shock protein 70kD (HSP70), peptide-binding domain"/>
    <property type="match status" value="1"/>
</dbReference>
<organism evidence="6 7">
    <name type="scientific">Urbifossiella limnaea</name>
    <dbReference type="NCBI Taxonomy" id="2528023"/>
    <lineage>
        <taxon>Bacteria</taxon>
        <taxon>Pseudomonadati</taxon>
        <taxon>Planctomycetota</taxon>
        <taxon>Planctomycetia</taxon>
        <taxon>Gemmatales</taxon>
        <taxon>Gemmataceae</taxon>
        <taxon>Urbifossiella</taxon>
    </lineage>
</organism>
<keyword evidence="3 5" id="KW-0067">ATP-binding</keyword>
<dbReference type="InterPro" id="IPR029047">
    <property type="entry name" value="HSP70_peptide-bd_sf"/>
</dbReference>
<dbReference type="RefSeq" id="WP_145233991.1">
    <property type="nucleotide sequence ID" value="NZ_CP036273.1"/>
</dbReference>
<evidence type="ECO:0000256" key="1">
    <source>
        <dbReference type="ARBA" id="ARBA00007381"/>
    </source>
</evidence>
<evidence type="ECO:0000313" key="7">
    <source>
        <dbReference type="Proteomes" id="UP000319576"/>
    </source>
</evidence>
<keyword evidence="7" id="KW-1185">Reference proteome</keyword>
<dbReference type="FunFam" id="3.30.420.40:FF:000545">
    <property type="entry name" value="Endoplasmic reticulum chaperone BiP"/>
    <property type="match status" value="1"/>
</dbReference>
<dbReference type="PROSITE" id="PS00329">
    <property type="entry name" value="HSP70_2"/>
    <property type="match status" value="1"/>
</dbReference>
<dbReference type="PROSITE" id="PS01036">
    <property type="entry name" value="HSP70_3"/>
    <property type="match status" value="1"/>
</dbReference>
<keyword evidence="4" id="KW-0143">Chaperone</keyword>
<dbReference type="CDD" id="cd24029">
    <property type="entry name" value="ASKHA_NBD_HSP70_DnaK_HscA_HscC"/>
    <property type="match status" value="1"/>
</dbReference>
<dbReference type="GO" id="GO:0005524">
    <property type="term" value="F:ATP binding"/>
    <property type="evidence" value="ECO:0007669"/>
    <property type="project" value="UniProtKB-KW"/>
</dbReference>
<dbReference type="EMBL" id="CP036273">
    <property type="protein sequence ID" value="QDU18596.1"/>
    <property type="molecule type" value="Genomic_DNA"/>
</dbReference>
<reference evidence="6 7" key="1">
    <citation type="submission" date="2019-02" db="EMBL/GenBank/DDBJ databases">
        <title>Deep-cultivation of Planctomycetes and their phenomic and genomic characterization uncovers novel biology.</title>
        <authorList>
            <person name="Wiegand S."/>
            <person name="Jogler M."/>
            <person name="Boedeker C."/>
            <person name="Pinto D."/>
            <person name="Vollmers J."/>
            <person name="Rivas-Marin E."/>
            <person name="Kohn T."/>
            <person name="Peeters S.H."/>
            <person name="Heuer A."/>
            <person name="Rast P."/>
            <person name="Oberbeckmann S."/>
            <person name="Bunk B."/>
            <person name="Jeske O."/>
            <person name="Meyerdierks A."/>
            <person name="Storesund J.E."/>
            <person name="Kallscheuer N."/>
            <person name="Luecker S."/>
            <person name="Lage O.M."/>
            <person name="Pohl T."/>
            <person name="Merkel B.J."/>
            <person name="Hornburger P."/>
            <person name="Mueller R.-W."/>
            <person name="Bruemmer F."/>
            <person name="Labrenz M."/>
            <person name="Spormann A.M."/>
            <person name="Op den Camp H."/>
            <person name="Overmann J."/>
            <person name="Amann R."/>
            <person name="Jetten M.S.M."/>
            <person name="Mascher T."/>
            <person name="Medema M.H."/>
            <person name="Devos D.P."/>
            <person name="Kaster A.-K."/>
            <person name="Ovreas L."/>
            <person name="Rohde M."/>
            <person name="Galperin M.Y."/>
            <person name="Jogler C."/>
        </authorList>
    </citation>
    <scope>NUCLEOTIDE SEQUENCE [LARGE SCALE GENOMIC DNA]</scope>
    <source>
        <strain evidence="6 7">ETA_A1</strain>
    </source>
</reference>
<dbReference type="KEGG" id="uli:ETAA1_04890"/>
<dbReference type="InterPro" id="IPR018181">
    <property type="entry name" value="Heat_shock_70_CS"/>
</dbReference>
<dbReference type="SUPFAM" id="SSF53067">
    <property type="entry name" value="Actin-like ATPase domain"/>
    <property type="match status" value="2"/>
</dbReference>